<dbReference type="EMBL" id="BMDO01000014">
    <property type="protein sequence ID" value="GGI52545.1"/>
    <property type="molecule type" value="Genomic_DNA"/>
</dbReference>
<evidence type="ECO:0000313" key="3">
    <source>
        <dbReference type="Proteomes" id="UP000662074"/>
    </source>
</evidence>
<reference evidence="2" key="1">
    <citation type="journal article" date="2014" name="Int. J. Syst. Evol. Microbiol.">
        <title>Complete genome sequence of Corynebacterium casei LMG S-19264T (=DSM 44701T), isolated from a smear-ripened cheese.</title>
        <authorList>
            <consortium name="US DOE Joint Genome Institute (JGI-PGF)"/>
            <person name="Walter F."/>
            <person name="Albersmeier A."/>
            <person name="Kalinowski J."/>
            <person name="Ruckert C."/>
        </authorList>
    </citation>
    <scope>NUCLEOTIDE SEQUENCE</scope>
    <source>
        <strain evidence="2">CCM 8711</strain>
    </source>
</reference>
<gene>
    <name evidence="2" type="ORF">GCM10011425_37570</name>
</gene>
<evidence type="ECO:0000313" key="2">
    <source>
        <dbReference type="EMBL" id="GGI52545.1"/>
    </source>
</evidence>
<name>A0A917JDP5_9SPHI</name>
<feature type="chain" id="PRO_5036941311" evidence="1">
    <location>
        <begin position="21"/>
        <end position="526"/>
    </location>
</feature>
<accession>A0A917JDP5</accession>
<organism evidence="2 3">
    <name type="scientific">Mucilaginibacter galii</name>
    <dbReference type="NCBI Taxonomy" id="2005073"/>
    <lineage>
        <taxon>Bacteria</taxon>
        <taxon>Pseudomonadati</taxon>
        <taxon>Bacteroidota</taxon>
        <taxon>Sphingobacteriia</taxon>
        <taxon>Sphingobacteriales</taxon>
        <taxon>Sphingobacteriaceae</taxon>
        <taxon>Mucilaginibacter</taxon>
    </lineage>
</organism>
<feature type="signal peptide" evidence="1">
    <location>
        <begin position="1"/>
        <end position="20"/>
    </location>
</feature>
<keyword evidence="1" id="KW-0732">Signal</keyword>
<dbReference type="PROSITE" id="PS51257">
    <property type="entry name" value="PROKAR_LIPOPROTEIN"/>
    <property type="match status" value="1"/>
</dbReference>
<reference evidence="2" key="2">
    <citation type="submission" date="2020-09" db="EMBL/GenBank/DDBJ databases">
        <authorList>
            <person name="Sun Q."/>
            <person name="Sedlacek I."/>
        </authorList>
    </citation>
    <scope>NUCLEOTIDE SEQUENCE</scope>
    <source>
        <strain evidence="2">CCM 8711</strain>
    </source>
</reference>
<dbReference type="AlphaFoldDB" id="A0A917JDP5"/>
<comment type="caution">
    <text evidence="2">The sequence shown here is derived from an EMBL/GenBank/DDBJ whole genome shotgun (WGS) entry which is preliminary data.</text>
</comment>
<dbReference type="RefSeq" id="WP_188418657.1">
    <property type="nucleotide sequence ID" value="NZ_BMDO01000014.1"/>
</dbReference>
<keyword evidence="3" id="KW-1185">Reference proteome</keyword>
<evidence type="ECO:0000256" key="1">
    <source>
        <dbReference type="SAM" id="SignalP"/>
    </source>
</evidence>
<protein>
    <submittedName>
        <fullName evidence="2">Uncharacterized protein</fullName>
    </submittedName>
</protein>
<sequence length="526" mass="58750">MKKNYTKFLFLFSLLLITVAGCKKGEIKEEGTDAMLQEASNRTKNVRNITDPNDPNLDPNWQWWQYQAHNLYYSPTGSVSNIQTINTFLPFYTQGNVLNSGPELDIFPEDGWVLAFRDFGTPTRPIDFPFFVLYNKYRAIFRVMLYNAQQVPSSYLKADLSFVNPGYTGGLMTFNAEGAGSFLNNYDPNVKDHQIATSNQFSDWLVFDYNLAGYDPGYAMNAGLKLQINRIDETTITLNSTDFTLNETITQVTPGGQGTSFANAINTGYNIVDGADKFRKVLKESQWGKPDNSIFHNILNSSYADAIPLVGTALGIIKSFIGGKTKPAPRQPLKFSGTLNFSGLAVLGNTLYSRTFSLNSNSTVLSDYKPVQPISWGLFNIVEMPTFNCSIKEGYNDNCQWYVDATAELANPVNFISNHAANGLIFKGATIGIIVAPGDQRPEYATRYGGAFPYHQETRQLVYGETIENMYSGKQIGLKLYYEVINPTKYMDKDIVIYKIYPANYNFTGSQRVDTCPNPPGGGISW</sequence>
<dbReference type="Proteomes" id="UP000662074">
    <property type="component" value="Unassembled WGS sequence"/>
</dbReference>
<proteinExistence type="predicted"/>